<gene>
    <name evidence="1" type="ORF">LEP1GSC172_2079</name>
</gene>
<dbReference type="AlphaFoldDB" id="M6VEQ4"/>
<evidence type="ECO:0000313" key="1">
    <source>
        <dbReference type="EMBL" id="EMO53511.1"/>
    </source>
</evidence>
<proteinExistence type="predicted"/>
<organism evidence="1 2">
    <name type="scientific">Leptospira noguchii</name>
    <dbReference type="NCBI Taxonomy" id="28182"/>
    <lineage>
        <taxon>Bacteria</taxon>
        <taxon>Pseudomonadati</taxon>
        <taxon>Spirochaetota</taxon>
        <taxon>Spirochaetia</taxon>
        <taxon>Leptospirales</taxon>
        <taxon>Leptospiraceae</taxon>
        <taxon>Leptospira</taxon>
    </lineage>
</organism>
<evidence type="ECO:0000313" key="2">
    <source>
        <dbReference type="Proteomes" id="UP000012112"/>
    </source>
</evidence>
<dbReference type="EMBL" id="AKWD02000043">
    <property type="protein sequence ID" value="EMO53511.1"/>
    <property type="molecule type" value="Genomic_DNA"/>
</dbReference>
<reference evidence="1 2" key="1">
    <citation type="submission" date="2013-01" db="EMBL/GenBank/DDBJ databases">
        <authorList>
            <person name="Harkins D.M."/>
            <person name="Durkin A.S."/>
            <person name="Brinkac L.M."/>
            <person name="Haft D.H."/>
            <person name="Selengut J.D."/>
            <person name="Sanka R."/>
            <person name="DePew J."/>
            <person name="Purushe J."/>
            <person name="Matthias M.A."/>
            <person name="Vinetz J.M."/>
            <person name="Sutton G.G."/>
            <person name="Nierman W.C."/>
            <person name="Fouts D.E."/>
        </authorList>
    </citation>
    <scope>NUCLEOTIDE SEQUENCE [LARGE SCALE GENOMIC DNA]</scope>
    <source>
        <strain evidence="1 2">HAI1536</strain>
    </source>
</reference>
<dbReference type="Proteomes" id="UP000012112">
    <property type="component" value="Unassembled WGS sequence"/>
</dbReference>
<accession>M6VEQ4</accession>
<comment type="caution">
    <text evidence="1">The sequence shown here is derived from an EMBL/GenBank/DDBJ whole genome shotgun (WGS) entry which is preliminary data.</text>
</comment>
<protein>
    <submittedName>
        <fullName evidence="1">Uncharacterized protein</fullName>
    </submittedName>
</protein>
<sequence>MSFKVVVLGLYFIPNLNRLEGLKKEDSFSHSIYFLLKN</sequence>
<name>M6VEQ4_9LEPT</name>